<sequence length="43" mass="4865">MSDNLNQPLFISYVLDVSIFRCVVITVISMGRFFGVLVELQSI</sequence>
<evidence type="ECO:0000313" key="2">
    <source>
        <dbReference type="EMBL" id="CDG95229.1"/>
    </source>
</evidence>
<keyword evidence="1" id="KW-1133">Transmembrane helix</keyword>
<feature type="transmembrane region" description="Helical" evidence="1">
    <location>
        <begin position="18"/>
        <end position="38"/>
    </location>
</feature>
<evidence type="ECO:0000256" key="1">
    <source>
        <dbReference type="SAM" id="Phobius"/>
    </source>
</evidence>
<gene>
    <name evidence="2" type="ORF">XBP1_1120019</name>
</gene>
<comment type="caution">
    <text evidence="2">The sequence shown here is derived from an EMBL/GenBank/DDBJ whole genome shotgun (WGS) entry which is preliminary data.</text>
</comment>
<dbReference type="Proteomes" id="UP000028511">
    <property type="component" value="Unassembled WGS sequence"/>
</dbReference>
<name>A0A077N887_XENBV</name>
<keyword evidence="1" id="KW-0472">Membrane</keyword>
<dbReference type="HOGENOM" id="CLU_3241576_0_0_6"/>
<accession>A0A077N887</accession>
<proteinExistence type="predicted"/>
<organism evidence="2">
    <name type="scientific">Xenorhabdus bovienii str. puntauvense</name>
    <dbReference type="NCBI Taxonomy" id="1398201"/>
    <lineage>
        <taxon>Bacteria</taxon>
        <taxon>Pseudomonadati</taxon>
        <taxon>Pseudomonadota</taxon>
        <taxon>Gammaproteobacteria</taxon>
        <taxon>Enterobacterales</taxon>
        <taxon>Morganellaceae</taxon>
        <taxon>Xenorhabdus</taxon>
    </lineage>
</organism>
<protein>
    <submittedName>
        <fullName evidence="2">Uncharacterized protein</fullName>
    </submittedName>
</protein>
<dbReference type="AlphaFoldDB" id="A0A077N887"/>
<reference evidence="2" key="1">
    <citation type="submission" date="2013-07" db="EMBL/GenBank/DDBJ databases">
        <title>Sub-species coevolution in mutualistic symbiosis.</title>
        <authorList>
            <person name="Murfin K."/>
            <person name="Klassen J."/>
            <person name="Lee M."/>
            <person name="Forst S."/>
            <person name="Stock P."/>
            <person name="Goodrich-Blair H."/>
        </authorList>
    </citation>
    <scope>NUCLEOTIDE SEQUENCE [LARGE SCALE GENOMIC DNA]</scope>
    <source>
        <strain evidence="2">Puntauvense</strain>
    </source>
</reference>
<keyword evidence="1" id="KW-0812">Transmembrane</keyword>
<dbReference type="EMBL" id="CBSW010000016">
    <property type="protein sequence ID" value="CDG95229.1"/>
    <property type="molecule type" value="Genomic_DNA"/>
</dbReference>